<sequence>MSTALRVVDEHQIKRYFKMDELVQLYEFTPSSIDERETPAVPEDRLLAELLKRQKDWIVNYHEQESLLENQTSEELTEEERKAAWEDYENEKKGFMAYNRKTFVMPAVDMSVATHPNVAGLPSLSLASFSFEGVVNTIKAQNHNLTQNELCESVVLATKQIQRIHLNHYQRIQGVIYNLKNPMIAPEQRKLLPFGNHPEMLPMLEQQLLMLEQNIQKENGVINHMTQITPQKKETIASL</sequence>
<keyword evidence="5" id="KW-0067">ATP-binding</keyword>
<feature type="non-terminal residue" evidence="8">
    <location>
        <position position="239"/>
    </location>
</feature>
<dbReference type="GO" id="GO:0005524">
    <property type="term" value="F:ATP binding"/>
    <property type="evidence" value="ECO:0007669"/>
    <property type="project" value="UniProtKB-KW"/>
</dbReference>
<keyword evidence="9" id="KW-1185">Reference proteome</keyword>
<evidence type="ECO:0000256" key="7">
    <source>
        <dbReference type="ARBA" id="ARBA00023242"/>
    </source>
</evidence>
<dbReference type="PANTHER" id="PTHR45797:SF3">
    <property type="entry name" value="TRANSCRIPTIONAL REGULATOR ATRX HOMOLOG"/>
    <property type="match status" value="1"/>
</dbReference>
<dbReference type="GO" id="GO:0016887">
    <property type="term" value="F:ATP hydrolysis activity"/>
    <property type="evidence" value="ECO:0007669"/>
    <property type="project" value="InterPro"/>
</dbReference>
<dbReference type="PANTHER" id="PTHR45797">
    <property type="entry name" value="RAD54-LIKE"/>
    <property type="match status" value="1"/>
</dbReference>
<dbReference type="GO" id="GO:0004386">
    <property type="term" value="F:helicase activity"/>
    <property type="evidence" value="ECO:0007669"/>
    <property type="project" value="UniProtKB-KW"/>
</dbReference>
<evidence type="ECO:0000256" key="5">
    <source>
        <dbReference type="ARBA" id="ARBA00022840"/>
    </source>
</evidence>
<evidence type="ECO:0000313" key="9">
    <source>
        <dbReference type="Proteomes" id="UP001381693"/>
    </source>
</evidence>
<comment type="subcellular location">
    <subcellularLocation>
        <location evidence="1">Nucleus</location>
    </subcellularLocation>
</comment>
<keyword evidence="6" id="KW-0238">DNA-binding</keyword>
<comment type="caution">
    <text evidence="8">The sequence shown here is derived from an EMBL/GenBank/DDBJ whole genome shotgun (WGS) entry which is preliminary data.</text>
</comment>
<protein>
    <submittedName>
        <fullName evidence="8">Uncharacterized protein</fullName>
    </submittedName>
</protein>
<evidence type="ECO:0000256" key="4">
    <source>
        <dbReference type="ARBA" id="ARBA00022806"/>
    </source>
</evidence>
<proteinExistence type="inferred from homology"/>
<keyword evidence="4" id="KW-0378">Hydrolase</keyword>
<dbReference type="GO" id="GO:0003677">
    <property type="term" value="F:DNA binding"/>
    <property type="evidence" value="ECO:0007669"/>
    <property type="project" value="UniProtKB-KW"/>
</dbReference>
<evidence type="ECO:0000256" key="3">
    <source>
        <dbReference type="ARBA" id="ARBA00022741"/>
    </source>
</evidence>
<keyword evidence="3" id="KW-0547">Nucleotide-binding</keyword>
<dbReference type="Proteomes" id="UP001381693">
    <property type="component" value="Unassembled WGS sequence"/>
</dbReference>
<evidence type="ECO:0000256" key="2">
    <source>
        <dbReference type="ARBA" id="ARBA00007025"/>
    </source>
</evidence>
<dbReference type="GO" id="GO:0005634">
    <property type="term" value="C:nucleus"/>
    <property type="evidence" value="ECO:0007669"/>
    <property type="project" value="UniProtKB-SubCell"/>
</dbReference>
<dbReference type="AlphaFoldDB" id="A0AAN8WT85"/>
<organism evidence="8 9">
    <name type="scientific">Halocaridina rubra</name>
    <name type="common">Hawaiian red shrimp</name>
    <dbReference type="NCBI Taxonomy" id="373956"/>
    <lineage>
        <taxon>Eukaryota</taxon>
        <taxon>Metazoa</taxon>
        <taxon>Ecdysozoa</taxon>
        <taxon>Arthropoda</taxon>
        <taxon>Crustacea</taxon>
        <taxon>Multicrustacea</taxon>
        <taxon>Malacostraca</taxon>
        <taxon>Eumalacostraca</taxon>
        <taxon>Eucarida</taxon>
        <taxon>Decapoda</taxon>
        <taxon>Pleocyemata</taxon>
        <taxon>Caridea</taxon>
        <taxon>Atyoidea</taxon>
        <taxon>Atyidae</taxon>
        <taxon>Halocaridina</taxon>
    </lineage>
</organism>
<gene>
    <name evidence="8" type="ORF">SK128_025156</name>
</gene>
<dbReference type="EMBL" id="JAXCGZ010013919">
    <property type="protein sequence ID" value="KAK7071802.1"/>
    <property type="molecule type" value="Genomic_DNA"/>
</dbReference>
<reference evidence="8 9" key="1">
    <citation type="submission" date="2023-11" db="EMBL/GenBank/DDBJ databases">
        <title>Halocaridina rubra genome assembly.</title>
        <authorList>
            <person name="Smith C."/>
        </authorList>
    </citation>
    <scope>NUCLEOTIDE SEQUENCE [LARGE SCALE GENOMIC DNA]</scope>
    <source>
        <strain evidence="8">EP-1</strain>
        <tissue evidence="8">Whole</tissue>
    </source>
</reference>
<evidence type="ECO:0000256" key="1">
    <source>
        <dbReference type="ARBA" id="ARBA00004123"/>
    </source>
</evidence>
<comment type="similarity">
    <text evidence="2">Belongs to the SNF2/RAD54 helicase family.</text>
</comment>
<keyword evidence="7" id="KW-0539">Nucleus</keyword>
<keyword evidence="4" id="KW-0347">Helicase</keyword>
<accession>A0AAN8WT85</accession>
<evidence type="ECO:0000313" key="8">
    <source>
        <dbReference type="EMBL" id="KAK7071802.1"/>
    </source>
</evidence>
<evidence type="ECO:0000256" key="6">
    <source>
        <dbReference type="ARBA" id="ARBA00023125"/>
    </source>
</evidence>
<name>A0AAN8WT85_HALRR</name>
<dbReference type="InterPro" id="IPR044574">
    <property type="entry name" value="ARIP4-like"/>
</dbReference>